<dbReference type="InterPro" id="IPR016181">
    <property type="entry name" value="Acyl_CoA_acyltransferase"/>
</dbReference>
<keyword evidence="3" id="KW-0808">Transferase</keyword>
<evidence type="ECO:0000313" key="3">
    <source>
        <dbReference type="EMBL" id="NJQ08001.1"/>
    </source>
</evidence>
<dbReference type="CDD" id="cd04301">
    <property type="entry name" value="NAT_SF"/>
    <property type="match status" value="1"/>
</dbReference>
<dbReference type="GO" id="GO:0016747">
    <property type="term" value="F:acyltransferase activity, transferring groups other than amino-acyl groups"/>
    <property type="evidence" value="ECO:0007669"/>
    <property type="project" value="InterPro"/>
</dbReference>
<proteinExistence type="predicted"/>
<comment type="caution">
    <text evidence="3">The sequence shown here is derived from an EMBL/GenBank/DDBJ whole genome shotgun (WGS) entry which is preliminary data.</text>
</comment>
<dbReference type="AlphaFoldDB" id="A0A7X6D4E6"/>
<dbReference type="InterPro" id="IPR000182">
    <property type="entry name" value="GNAT_dom"/>
</dbReference>
<feature type="region of interest" description="Disordered" evidence="1">
    <location>
        <begin position="1"/>
        <end position="68"/>
    </location>
</feature>
<accession>A0A7X6D4E6</accession>
<feature type="compositionally biased region" description="Basic and acidic residues" evidence="1">
    <location>
        <begin position="1"/>
        <end position="17"/>
    </location>
</feature>
<name>A0A7X6D4E6_9ACTN</name>
<dbReference type="EMBL" id="JAAVJD010000227">
    <property type="protein sequence ID" value="NJQ08001.1"/>
    <property type="molecule type" value="Genomic_DNA"/>
</dbReference>
<protein>
    <submittedName>
        <fullName evidence="3">GNAT family N-acetyltransferase</fullName>
    </submittedName>
</protein>
<reference evidence="3 4" key="1">
    <citation type="submission" date="2020-03" db="EMBL/GenBank/DDBJ databases">
        <title>Draft genome of Streptomyces sp. ventii, isolated from the Axial Seamount in the Pacific Ocean, and resequencing of the two type strains Streptomyces lonarensis strain NCL 716 and Streptomyces bohaiensis strain 11A07.</title>
        <authorList>
            <person name="Loughran R.M."/>
            <person name="Pfannmuller K.M."/>
            <person name="Wasson B.J."/>
            <person name="Deadmond M.C."/>
            <person name="Paddock B.E."/>
            <person name="Koyack M.J."/>
            <person name="Gallegos D.A."/>
            <person name="Mitchell E.A."/>
            <person name="Ushijima B."/>
            <person name="Saw J.H."/>
            <person name="Mcphail K.L."/>
            <person name="Videau P."/>
        </authorList>
    </citation>
    <scope>NUCLEOTIDE SEQUENCE [LARGE SCALE GENOMIC DNA]</scope>
    <source>
        <strain evidence="3 4">NCL716</strain>
    </source>
</reference>
<dbReference type="SUPFAM" id="SSF55729">
    <property type="entry name" value="Acyl-CoA N-acyltransferases (Nat)"/>
    <property type="match status" value="1"/>
</dbReference>
<keyword evidence="4" id="KW-1185">Reference proteome</keyword>
<evidence type="ECO:0000259" key="2">
    <source>
        <dbReference type="PROSITE" id="PS51186"/>
    </source>
</evidence>
<dbReference type="Pfam" id="PF13508">
    <property type="entry name" value="Acetyltransf_7"/>
    <property type="match status" value="1"/>
</dbReference>
<dbReference type="RefSeq" id="WP_167973482.1">
    <property type="nucleotide sequence ID" value="NZ_BHZG01000006.1"/>
</dbReference>
<feature type="compositionally biased region" description="Low complexity" evidence="1">
    <location>
        <begin position="18"/>
        <end position="42"/>
    </location>
</feature>
<dbReference type="PROSITE" id="PS51186">
    <property type="entry name" value="GNAT"/>
    <property type="match status" value="1"/>
</dbReference>
<organism evidence="3 4">
    <name type="scientific">Streptomyces lonarensis</name>
    <dbReference type="NCBI Taxonomy" id="700599"/>
    <lineage>
        <taxon>Bacteria</taxon>
        <taxon>Bacillati</taxon>
        <taxon>Actinomycetota</taxon>
        <taxon>Actinomycetes</taxon>
        <taxon>Kitasatosporales</taxon>
        <taxon>Streptomycetaceae</taxon>
        <taxon>Streptomyces</taxon>
    </lineage>
</organism>
<evidence type="ECO:0000313" key="4">
    <source>
        <dbReference type="Proteomes" id="UP000578686"/>
    </source>
</evidence>
<feature type="domain" description="N-acetyltransferase" evidence="2">
    <location>
        <begin position="48"/>
        <end position="188"/>
    </location>
</feature>
<evidence type="ECO:0000256" key="1">
    <source>
        <dbReference type="SAM" id="MobiDB-lite"/>
    </source>
</evidence>
<sequence length="317" mass="32816">MLLRRVRDSPRDAESVRRLALASRNAAAPEGDAAEEAAPSRAGAGGPAEGRGVRRQASHDAGDCPAAAVRHRRATEHLARTDPDGCWLAEDGGGRAVGAVRASLREGTWALSLLVVRPEARSAGVGGALLDRAMAHGRGTLRGIVRGTRDPVAARLLRHAGFALHPTLRLSGALDPTGLATPDGPAVEGGAGQRDLMDSVDRAVRGGAHGPDHDELLLHHRVVVADDLAGSGYCYVAEDGRVELLAATSRRIASRLLTAALLSLEPGTPVTVDQLTADQQWALDVGLAAGLRVGASGVVGLRGMRPPTPYVPSAAFL</sequence>
<dbReference type="Proteomes" id="UP000578686">
    <property type="component" value="Unassembled WGS sequence"/>
</dbReference>
<gene>
    <name evidence="3" type="ORF">HCN56_21040</name>
</gene>
<dbReference type="Gene3D" id="3.40.630.30">
    <property type="match status" value="1"/>
</dbReference>